<organism evidence="4 5">
    <name type="scientific">Anisodus tanguticus</name>
    <dbReference type="NCBI Taxonomy" id="243964"/>
    <lineage>
        <taxon>Eukaryota</taxon>
        <taxon>Viridiplantae</taxon>
        <taxon>Streptophyta</taxon>
        <taxon>Embryophyta</taxon>
        <taxon>Tracheophyta</taxon>
        <taxon>Spermatophyta</taxon>
        <taxon>Magnoliopsida</taxon>
        <taxon>eudicotyledons</taxon>
        <taxon>Gunneridae</taxon>
        <taxon>Pentapetalae</taxon>
        <taxon>asterids</taxon>
        <taxon>lamiids</taxon>
        <taxon>Solanales</taxon>
        <taxon>Solanaceae</taxon>
        <taxon>Solanoideae</taxon>
        <taxon>Hyoscyameae</taxon>
        <taxon>Anisodus</taxon>
    </lineage>
</organism>
<evidence type="ECO:0000256" key="2">
    <source>
        <dbReference type="ARBA" id="ARBA00022827"/>
    </source>
</evidence>
<dbReference type="PANTHER" id="PTHR23023">
    <property type="entry name" value="DIMETHYLANILINE MONOOXYGENASE"/>
    <property type="match status" value="1"/>
</dbReference>
<comment type="caution">
    <text evidence="4">The sequence shown here is derived from an EMBL/GenBank/DDBJ whole genome shotgun (WGS) entry which is preliminary data.</text>
</comment>
<keyword evidence="1" id="KW-0285">Flavoprotein</keyword>
<dbReference type="InterPro" id="IPR050346">
    <property type="entry name" value="FMO-like"/>
</dbReference>
<keyword evidence="5" id="KW-1185">Reference proteome</keyword>
<dbReference type="SUPFAM" id="SSF51905">
    <property type="entry name" value="FAD/NAD(P)-binding domain"/>
    <property type="match status" value="1"/>
</dbReference>
<evidence type="ECO:0000256" key="1">
    <source>
        <dbReference type="ARBA" id="ARBA00022630"/>
    </source>
</evidence>
<gene>
    <name evidence="4" type="ORF">RND71_005860</name>
</gene>
<proteinExistence type="predicted"/>
<dbReference type="EMBL" id="JAVYJV010000003">
    <property type="protein sequence ID" value="KAK4375183.1"/>
    <property type="molecule type" value="Genomic_DNA"/>
</dbReference>
<sequence length="193" mass="21399">MGFRDTFVATKKPNRDLRRFPGHREVLDYLNDFAAHFGLAGLVSGKWQVSSRKRENNDVVFVNEEYDAIVICNGCFTEPPIADIHAGCDLACLFQRFALLACRLPPLVWLIDRLVIVVIGGATSATDISREIAEAAKAVHISSRSAQSRTPKRLHGYENLWLHSMIEAVGIDGGVNFQDGSKVYDDIILHCTG</sequence>
<protein>
    <recommendedName>
        <fullName evidence="6">Flavin-containing monooxygenase</fullName>
    </recommendedName>
</protein>
<dbReference type="Gene3D" id="3.50.50.60">
    <property type="entry name" value="FAD/NAD(P)-binding domain"/>
    <property type="match status" value="2"/>
</dbReference>
<evidence type="ECO:0000313" key="5">
    <source>
        <dbReference type="Proteomes" id="UP001291623"/>
    </source>
</evidence>
<dbReference type="InterPro" id="IPR036188">
    <property type="entry name" value="FAD/NAD-bd_sf"/>
</dbReference>
<name>A0AAE1ST97_9SOLA</name>
<dbReference type="Proteomes" id="UP001291623">
    <property type="component" value="Unassembled WGS sequence"/>
</dbReference>
<dbReference type="AlphaFoldDB" id="A0AAE1ST97"/>
<accession>A0AAE1ST97</accession>
<evidence type="ECO:0000256" key="3">
    <source>
        <dbReference type="ARBA" id="ARBA00023002"/>
    </source>
</evidence>
<evidence type="ECO:0000313" key="4">
    <source>
        <dbReference type="EMBL" id="KAK4375183.1"/>
    </source>
</evidence>
<keyword evidence="3" id="KW-0560">Oxidoreductase</keyword>
<evidence type="ECO:0008006" key="6">
    <source>
        <dbReference type="Google" id="ProtNLM"/>
    </source>
</evidence>
<reference evidence="4" key="1">
    <citation type="submission" date="2023-12" db="EMBL/GenBank/DDBJ databases">
        <title>Genome assembly of Anisodus tanguticus.</title>
        <authorList>
            <person name="Wang Y.-J."/>
        </authorList>
    </citation>
    <scope>NUCLEOTIDE SEQUENCE</scope>
    <source>
        <strain evidence="4">KB-2021</strain>
        <tissue evidence="4">Leaf</tissue>
    </source>
</reference>
<keyword evidence="2" id="KW-0274">FAD</keyword>
<dbReference type="GO" id="GO:0016491">
    <property type="term" value="F:oxidoreductase activity"/>
    <property type="evidence" value="ECO:0007669"/>
    <property type="project" value="UniProtKB-KW"/>
</dbReference>